<comment type="caution">
    <text evidence="8">The sequence shown here is derived from an EMBL/GenBank/DDBJ whole genome shotgun (WGS) entry which is preliminary data.</text>
</comment>
<dbReference type="InterPro" id="IPR002173">
    <property type="entry name" value="Carboh/pur_kinase_PfkB_CS"/>
</dbReference>
<sequence length="311" mass="33207">MSQPILTLTLNPAIDGACETDVVRHTHKLRTSNERYDAGGGGINVSRVLARLGSPTIACYLAGGFTGQLLDQLIEAAEIPHLSIPIGDATRISHAVYERSTGREYRFVPEGPHIREGEWRAALDRIGEADFSILVASGSLAPELPEDFYARLQDITEQKGVRMVLDSSGPALERAVMAGGLWMMKPSRGEFEALIGRKCTDIDDMGRTAQGLVARGAAEIIVVTLGHEGALLAHAGGTLCRKPPQVEVQSAVGAGDSFVAGMTHRLAQGWTPERAFLYGMAAGTAAVLTPGNDLCHPQDIERLFAELEKGA</sequence>
<evidence type="ECO:0000256" key="2">
    <source>
        <dbReference type="ARBA" id="ARBA00022679"/>
    </source>
</evidence>
<proteinExistence type="inferred from homology"/>
<keyword evidence="2 6" id="KW-0808">Transferase</keyword>
<dbReference type="PROSITE" id="PS00583">
    <property type="entry name" value="PFKB_KINASES_1"/>
    <property type="match status" value="1"/>
</dbReference>
<accession>A0A7W6FQU8</accession>
<dbReference type="CDD" id="cd01164">
    <property type="entry name" value="FruK_PfkB_like"/>
    <property type="match status" value="1"/>
</dbReference>
<dbReference type="Gene3D" id="3.40.1190.20">
    <property type="match status" value="1"/>
</dbReference>
<evidence type="ECO:0000256" key="4">
    <source>
        <dbReference type="ARBA" id="ARBA00022777"/>
    </source>
</evidence>
<dbReference type="Proteomes" id="UP000571950">
    <property type="component" value="Unassembled WGS sequence"/>
</dbReference>
<dbReference type="GO" id="GO:0003872">
    <property type="term" value="F:6-phosphofructokinase activity"/>
    <property type="evidence" value="ECO:0007669"/>
    <property type="project" value="TreeGrafter"/>
</dbReference>
<evidence type="ECO:0000256" key="3">
    <source>
        <dbReference type="ARBA" id="ARBA00022741"/>
    </source>
</evidence>
<dbReference type="SUPFAM" id="SSF53613">
    <property type="entry name" value="Ribokinase-like"/>
    <property type="match status" value="1"/>
</dbReference>
<dbReference type="InterPro" id="IPR011611">
    <property type="entry name" value="PfkB_dom"/>
</dbReference>
<protein>
    <recommendedName>
        <fullName evidence="6">Phosphofructokinase</fullName>
    </recommendedName>
</protein>
<dbReference type="PANTHER" id="PTHR46566">
    <property type="entry name" value="1-PHOSPHOFRUCTOKINASE-RELATED"/>
    <property type="match status" value="1"/>
</dbReference>
<feature type="domain" description="Carbohydrate kinase PfkB" evidence="7">
    <location>
        <begin position="13"/>
        <end position="297"/>
    </location>
</feature>
<evidence type="ECO:0000259" key="7">
    <source>
        <dbReference type="Pfam" id="PF00294"/>
    </source>
</evidence>
<gene>
    <name evidence="8" type="ORF">GGR43_003059</name>
</gene>
<dbReference type="NCBIfam" id="TIGR03168">
    <property type="entry name" value="1-PFK"/>
    <property type="match status" value="1"/>
</dbReference>
<reference evidence="8 9" key="1">
    <citation type="submission" date="2020-08" db="EMBL/GenBank/DDBJ databases">
        <title>Genomic Encyclopedia of Type Strains, Phase IV (KMG-IV): sequencing the most valuable type-strain genomes for metagenomic binning, comparative biology and taxonomic classification.</title>
        <authorList>
            <person name="Goeker M."/>
        </authorList>
    </citation>
    <scope>NUCLEOTIDE SEQUENCE [LARGE SCALE GENOMIC DNA]</scope>
    <source>
        <strain evidence="8 9">DSM 26189</strain>
    </source>
</reference>
<dbReference type="Pfam" id="PF00294">
    <property type="entry name" value="PfkB"/>
    <property type="match status" value="1"/>
</dbReference>
<keyword evidence="3" id="KW-0547">Nucleotide-binding</keyword>
<evidence type="ECO:0000256" key="5">
    <source>
        <dbReference type="ARBA" id="ARBA00022840"/>
    </source>
</evidence>
<comment type="similarity">
    <text evidence="1 6">Belongs to the carbohydrate kinase PfkB family.</text>
</comment>
<evidence type="ECO:0000256" key="6">
    <source>
        <dbReference type="PIRNR" id="PIRNR000535"/>
    </source>
</evidence>
<keyword evidence="5" id="KW-0067">ATP-binding</keyword>
<dbReference type="InterPro" id="IPR017583">
    <property type="entry name" value="Tagatose/fructose_Pkinase"/>
</dbReference>
<organism evidence="8 9">
    <name type="scientific">Sphingobium jiangsuense</name>
    <dbReference type="NCBI Taxonomy" id="870476"/>
    <lineage>
        <taxon>Bacteria</taxon>
        <taxon>Pseudomonadati</taxon>
        <taxon>Pseudomonadota</taxon>
        <taxon>Alphaproteobacteria</taxon>
        <taxon>Sphingomonadales</taxon>
        <taxon>Sphingomonadaceae</taxon>
        <taxon>Sphingobium</taxon>
    </lineage>
</organism>
<dbReference type="RefSeq" id="WP_188072832.1">
    <property type="nucleotide sequence ID" value="NZ_BSPS01000015.1"/>
</dbReference>
<dbReference type="PIRSF" id="PIRSF000535">
    <property type="entry name" value="1PFK/6PFK/LacC"/>
    <property type="match status" value="1"/>
</dbReference>
<dbReference type="AlphaFoldDB" id="A0A7W6FQU8"/>
<evidence type="ECO:0000313" key="9">
    <source>
        <dbReference type="Proteomes" id="UP000571950"/>
    </source>
</evidence>
<dbReference type="PANTHER" id="PTHR46566:SF2">
    <property type="entry name" value="ATP-DEPENDENT 6-PHOSPHOFRUCTOKINASE ISOZYME 2"/>
    <property type="match status" value="1"/>
</dbReference>
<dbReference type="GO" id="GO:0005829">
    <property type="term" value="C:cytosol"/>
    <property type="evidence" value="ECO:0007669"/>
    <property type="project" value="TreeGrafter"/>
</dbReference>
<evidence type="ECO:0000256" key="1">
    <source>
        <dbReference type="ARBA" id="ARBA00010688"/>
    </source>
</evidence>
<evidence type="ECO:0000313" key="8">
    <source>
        <dbReference type="EMBL" id="MBB3927330.1"/>
    </source>
</evidence>
<keyword evidence="4 8" id="KW-0418">Kinase</keyword>
<dbReference type="InterPro" id="IPR029056">
    <property type="entry name" value="Ribokinase-like"/>
</dbReference>
<dbReference type="GO" id="GO:0005524">
    <property type="term" value="F:ATP binding"/>
    <property type="evidence" value="ECO:0007669"/>
    <property type="project" value="UniProtKB-KW"/>
</dbReference>
<keyword evidence="9" id="KW-1185">Reference proteome</keyword>
<dbReference type="FunFam" id="3.40.1190.20:FF:000001">
    <property type="entry name" value="Phosphofructokinase"/>
    <property type="match status" value="1"/>
</dbReference>
<name>A0A7W6FQU8_9SPHN</name>
<dbReference type="EMBL" id="JACIDT010000011">
    <property type="protein sequence ID" value="MBB3927330.1"/>
    <property type="molecule type" value="Genomic_DNA"/>
</dbReference>